<organism evidence="1 2">
    <name type="scientific">Victivallis lenta</name>
    <dbReference type="NCBI Taxonomy" id="2606640"/>
    <lineage>
        <taxon>Bacteria</taxon>
        <taxon>Pseudomonadati</taxon>
        <taxon>Lentisphaerota</taxon>
        <taxon>Lentisphaeria</taxon>
        <taxon>Victivallales</taxon>
        <taxon>Victivallaceae</taxon>
        <taxon>Victivallis</taxon>
    </lineage>
</organism>
<dbReference type="InterPro" id="IPR043129">
    <property type="entry name" value="ATPase_NBD"/>
</dbReference>
<protein>
    <submittedName>
        <fullName evidence="1">ROK family transcriptional regulator</fullName>
    </submittedName>
</protein>
<dbReference type="SUPFAM" id="SSF53067">
    <property type="entry name" value="Actin-like ATPase domain"/>
    <property type="match status" value="1"/>
</dbReference>
<comment type="caution">
    <text evidence="1">The sequence shown here is derived from an EMBL/GenBank/DDBJ whole genome shotgun (WGS) entry which is preliminary data.</text>
</comment>
<sequence>MRQCNCNLVKWFLLSNGSATKPEIAEATGISLMTVGKIVNAMLEEGTLLRSGLRESGLGRRAERFELDGNRSCSVSLRFRGVGVDFVAANEFGAVVREEFMPMPEGYLVAELAPKLAGFLDGLPPMRTAVAGFPAAVFGGRLHSGGLRQFRQMDVQRELNALFGIPVWMGRDLNLATVGYSRRGLAPMALETPELQDITCFLLDPAGHGAGCMAGGRVLRGADFFAGEVGRMPLPGGRCIRDLVADDVPDEEYIAGVAYLLGAVTCTVNPRIAIFSGRSVRPALLPEIDRRLRQRIGFHWEGEGNVCPELVWEPDIWPFYRAGMVYRATRRLHSGVQMVDDVF</sequence>
<dbReference type="RefSeq" id="WP_154418193.1">
    <property type="nucleotide sequence ID" value="NZ_VUNS01000009.1"/>
</dbReference>
<dbReference type="InterPro" id="IPR036390">
    <property type="entry name" value="WH_DNA-bd_sf"/>
</dbReference>
<dbReference type="Pfam" id="PF13412">
    <property type="entry name" value="HTH_24"/>
    <property type="match status" value="1"/>
</dbReference>
<keyword evidence="2" id="KW-1185">Reference proteome</keyword>
<name>A0A844G2W8_9BACT</name>
<dbReference type="Proteomes" id="UP000435649">
    <property type="component" value="Unassembled WGS sequence"/>
</dbReference>
<reference evidence="1 2" key="1">
    <citation type="submission" date="2019-08" db="EMBL/GenBank/DDBJ databases">
        <title>In-depth cultivation of the pig gut microbiome towards novel bacterial diversity and tailored functional studies.</title>
        <authorList>
            <person name="Wylensek D."/>
            <person name="Hitch T.C.A."/>
            <person name="Clavel T."/>
        </authorList>
    </citation>
    <scope>NUCLEOTIDE SEQUENCE [LARGE SCALE GENOMIC DNA]</scope>
    <source>
        <strain evidence="1 2">BBE-744-WT-12</strain>
    </source>
</reference>
<gene>
    <name evidence="1" type="ORF">FYJ85_09700</name>
</gene>
<dbReference type="Gene3D" id="1.10.10.10">
    <property type="entry name" value="Winged helix-like DNA-binding domain superfamily/Winged helix DNA-binding domain"/>
    <property type="match status" value="1"/>
</dbReference>
<dbReference type="InterPro" id="IPR036388">
    <property type="entry name" value="WH-like_DNA-bd_sf"/>
</dbReference>
<evidence type="ECO:0000313" key="2">
    <source>
        <dbReference type="Proteomes" id="UP000435649"/>
    </source>
</evidence>
<accession>A0A844G2W8</accession>
<dbReference type="EMBL" id="VUNS01000009">
    <property type="protein sequence ID" value="MST97314.1"/>
    <property type="molecule type" value="Genomic_DNA"/>
</dbReference>
<dbReference type="Gene3D" id="3.30.420.40">
    <property type="match status" value="2"/>
</dbReference>
<proteinExistence type="predicted"/>
<evidence type="ECO:0000313" key="1">
    <source>
        <dbReference type="EMBL" id="MST97314.1"/>
    </source>
</evidence>
<dbReference type="SUPFAM" id="SSF46785">
    <property type="entry name" value="Winged helix' DNA-binding domain"/>
    <property type="match status" value="1"/>
</dbReference>
<dbReference type="AlphaFoldDB" id="A0A844G2W8"/>